<dbReference type="EMBL" id="JAKOGI010000450">
    <property type="protein sequence ID" value="KAJ8434799.1"/>
    <property type="molecule type" value="Genomic_DNA"/>
</dbReference>
<feature type="compositionally biased region" description="Polar residues" evidence="1">
    <location>
        <begin position="77"/>
        <end position="89"/>
    </location>
</feature>
<protein>
    <submittedName>
        <fullName evidence="2">Uncharacterized protein</fullName>
    </submittedName>
</protein>
<gene>
    <name evidence="2" type="ORF">Cgig2_033749</name>
</gene>
<name>A0A9Q1K1H9_9CARY</name>
<evidence type="ECO:0000256" key="1">
    <source>
        <dbReference type="SAM" id="MobiDB-lite"/>
    </source>
</evidence>
<evidence type="ECO:0000313" key="3">
    <source>
        <dbReference type="Proteomes" id="UP001153076"/>
    </source>
</evidence>
<comment type="caution">
    <text evidence="2">The sequence shown here is derived from an EMBL/GenBank/DDBJ whole genome shotgun (WGS) entry which is preliminary data.</text>
</comment>
<accession>A0A9Q1K1H9</accession>
<dbReference type="AlphaFoldDB" id="A0A9Q1K1H9"/>
<proteinExistence type="predicted"/>
<sequence length="230" mass="24613">MTVINPGLLLKQYHPKSPGSLGAIWTVCTRLNARAEQLVHDYIRLGDYKGAPCRQEVLLLEGRPSYGSKRAGAPGNSGPSATISRTSPTGERPFLLSTNLPGVEGPSWDEELVDAPSEDECLDNLSEVEKEVHPEVELVVAEATSAPGFDELGAEQGLPCVPLANNSSGDLMQGADLVFAILCTWKSVIQSAMVISHGYETSASELRVLGVEEHSQLDHERVPGSKRGIA</sequence>
<keyword evidence="3" id="KW-1185">Reference proteome</keyword>
<dbReference type="Proteomes" id="UP001153076">
    <property type="component" value="Unassembled WGS sequence"/>
</dbReference>
<evidence type="ECO:0000313" key="2">
    <source>
        <dbReference type="EMBL" id="KAJ8434799.1"/>
    </source>
</evidence>
<organism evidence="2 3">
    <name type="scientific">Carnegiea gigantea</name>
    <dbReference type="NCBI Taxonomy" id="171969"/>
    <lineage>
        <taxon>Eukaryota</taxon>
        <taxon>Viridiplantae</taxon>
        <taxon>Streptophyta</taxon>
        <taxon>Embryophyta</taxon>
        <taxon>Tracheophyta</taxon>
        <taxon>Spermatophyta</taxon>
        <taxon>Magnoliopsida</taxon>
        <taxon>eudicotyledons</taxon>
        <taxon>Gunneridae</taxon>
        <taxon>Pentapetalae</taxon>
        <taxon>Caryophyllales</taxon>
        <taxon>Cactineae</taxon>
        <taxon>Cactaceae</taxon>
        <taxon>Cactoideae</taxon>
        <taxon>Echinocereeae</taxon>
        <taxon>Carnegiea</taxon>
    </lineage>
</organism>
<reference evidence="2" key="1">
    <citation type="submission" date="2022-04" db="EMBL/GenBank/DDBJ databases">
        <title>Carnegiea gigantea Genome sequencing and assembly v2.</title>
        <authorList>
            <person name="Copetti D."/>
            <person name="Sanderson M.J."/>
            <person name="Burquez A."/>
            <person name="Wojciechowski M.F."/>
        </authorList>
    </citation>
    <scope>NUCLEOTIDE SEQUENCE</scope>
    <source>
        <strain evidence="2">SGP5-SGP5p</strain>
        <tissue evidence="2">Aerial part</tissue>
    </source>
</reference>
<feature type="region of interest" description="Disordered" evidence="1">
    <location>
        <begin position="65"/>
        <end position="91"/>
    </location>
</feature>